<keyword evidence="5" id="KW-0804">Transcription</keyword>
<evidence type="ECO:0000313" key="9">
    <source>
        <dbReference type="EMBL" id="WSD21193.1"/>
    </source>
</evidence>
<dbReference type="InterPro" id="IPR036388">
    <property type="entry name" value="WH-like_DNA-bd_sf"/>
</dbReference>
<dbReference type="Pfam" id="PF08281">
    <property type="entry name" value="Sigma70_r4_2"/>
    <property type="match status" value="1"/>
</dbReference>
<dbReference type="SUPFAM" id="SSF88946">
    <property type="entry name" value="Sigma2 domain of RNA polymerase sigma factors"/>
    <property type="match status" value="1"/>
</dbReference>
<dbReference type="NCBIfam" id="TIGR02937">
    <property type="entry name" value="sigma70-ECF"/>
    <property type="match status" value="1"/>
</dbReference>
<dbReference type="Proteomes" id="UP001340816">
    <property type="component" value="Chromosome"/>
</dbReference>
<protein>
    <submittedName>
        <fullName evidence="9">Sigma-70 family RNA polymerase sigma factor</fullName>
    </submittedName>
</protein>
<keyword evidence="4" id="KW-0238">DNA-binding</keyword>
<evidence type="ECO:0000256" key="1">
    <source>
        <dbReference type="ARBA" id="ARBA00010641"/>
    </source>
</evidence>
<evidence type="ECO:0000259" key="7">
    <source>
        <dbReference type="Pfam" id="PF04542"/>
    </source>
</evidence>
<evidence type="ECO:0000259" key="8">
    <source>
        <dbReference type="Pfam" id="PF08281"/>
    </source>
</evidence>
<dbReference type="InterPro" id="IPR013249">
    <property type="entry name" value="RNA_pol_sigma70_r4_t2"/>
</dbReference>
<proteinExistence type="inferred from homology"/>
<comment type="similarity">
    <text evidence="1">Belongs to the sigma-70 factor family. ECF subfamily.</text>
</comment>
<feature type="domain" description="RNA polymerase sigma factor 70 region 4 type 2" evidence="8">
    <location>
        <begin position="132"/>
        <end position="182"/>
    </location>
</feature>
<evidence type="ECO:0000256" key="3">
    <source>
        <dbReference type="ARBA" id="ARBA00023082"/>
    </source>
</evidence>
<dbReference type="Gene3D" id="1.10.10.10">
    <property type="entry name" value="Winged helix-like DNA-binding domain superfamily/Winged helix DNA-binding domain"/>
    <property type="match status" value="1"/>
</dbReference>
<dbReference type="PANTHER" id="PTHR43133">
    <property type="entry name" value="RNA POLYMERASE ECF-TYPE SIGMA FACTO"/>
    <property type="match status" value="1"/>
</dbReference>
<dbReference type="InterPro" id="IPR013324">
    <property type="entry name" value="RNA_pol_sigma_r3/r4-like"/>
</dbReference>
<dbReference type="SUPFAM" id="SSF88659">
    <property type="entry name" value="Sigma3 and sigma4 domains of RNA polymerase sigma factors"/>
    <property type="match status" value="1"/>
</dbReference>
<sequence length="195" mass="22196">MDEVDDAAGSVRAVSLHRRPPRAAPSPVRSAQDSASRADFAVFYEQQMPRLVGFVMRHGANVHEAAEAAQAAFSMAFEQWSAIEEPAGWLRTVAWRQWLRGRQRREYPVEYLPELPGGHCPVAAFELSEQQEYVYEALRWLPMKQRQAMAWHLDQFSAEETAKHLNMNPDAVRQNLARARNSLRRALKAQGEGLQ</sequence>
<evidence type="ECO:0000256" key="5">
    <source>
        <dbReference type="ARBA" id="ARBA00023163"/>
    </source>
</evidence>
<reference evidence="9 10" key="1">
    <citation type="submission" date="2022-10" db="EMBL/GenBank/DDBJ databases">
        <title>The complete genomes of actinobacterial strains from the NBC collection.</title>
        <authorList>
            <person name="Joergensen T.S."/>
            <person name="Alvarez Arevalo M."/>
            <person name="Sterndorff E.B."/>
            <person name="Faurdal D."/>
            <person name="Vuksanovic O."/>
            <person name="Mourched A.-S."/>
            <person name="Charusanti P."/>
            <person name="Shaw S."/>
            <person name="Blin K."/>
            <person name="Weber T."/>
        </authorList>
    </citation>
    <scope>NUCLEOTIDE SEQUENCE [LARGE SCALE GENOMIC DNA]</scope>
    <source>
        <strain evidence="9 10">NBC 01752</strain>
    </source>
</reference>
<organism evidence="9 10">
    <name type="scientific">Streptomyces phaeochromogenes</name>
    <dbReference type="NCBI Taxonomy" id="1923"/>
    <lineage>
        <taxon>Bacteria</taxon>
        <taxon>Bacillati</taxon>
        <taxon>Actinomycetota</taxon>
        <taxon>Actinomycetes</taxon>
        <taxon>Kitasatosporales</taxon>
        <taxon>Streptomycetaceae</taxon>
        <taxon>Streptomyces</taxon>
        <taxon>Streptomyces phaeochromogenes group</taxon>
    </lineage>
</organism>
<dbReference type="RefSeq" id="WP_326762730.1">
    <property type="nucleotide sequence ID" value="NZ_CP109135.1"/>
</dbReference>
<gene>
    <name evidence="9" type="ORF">OHB35_52605</name>
</gene>
<dbReference type="InterPro" id="IPR013325">
    <property type="entry name" value="RNA_pol_sigma_r2"/>
</dbReference>
<dbReference type="EMBL" id="CP109135">
    <property type="protein sequence ID" value="WSD21193.1"/>
    <property type="molecule type" value="Genomic_DNA"/>
</dbReference>
<dbReference type="InterPro" id="IPR007627">
    <property type="entry name" value="RNA_pol_sigma70_r2"/>
</dbReference>
<evidence type="ECO:0000256" key="4">
    <source>
        <dbReference type="ARBA" id="ARBA00023125"/>
    </source>
</evidence>
<feature type="domain" description="RNA polymerase sigma-70 region 2" evidence="7">
    <location>
        <begin position="43"/>
        <end position="105"/>
    </location>
</feature>
<keyword evidence="3" id="KW-0731">Sigma factor</keyword>
<accession>A0ABZ1HRG0</accession>
<name>A0ABZ1HRG0_STRPH</name>
<dbReference type="PANTHER" id="PTHR43133:SF50">
    <property type="entry name" value="ECF RNA POLYMERASE SIGMA FACTOR SIGM"/>
    <property type="match status" value="1"/>
</dbReference>
<keyword evidence="10" id="KW-1185">Reference proteome</keyword>
<keyword evidence="2" id="KW-0805">Transcription regulation</keyword>
<dbReference type="Pfam" id="PF04542">
    <property type="entry name" value="Sigma70_r2"/>
    <property type="match status" value="1"/>
</dbReference>
<evidence type="ECO:0000256" key="6">
    <source>
        <dbReference type="SAM" id="MobiDB-lite"/>
    </source>
</evidence>
<evidence type="ECO:0000313" key="10">
    <source>
        <dbReference type="Proteomes" id="UP001340816"/>
    </source>
</evidence>
<dbReference type="InterPro" id="IPR039425">
    <property type="entry name" value="RNA_pol_sigma-70-like"/>
</dbReference>
<dbReference type="Gene3D" id="1.10.1740.10">
    <property type="match status" value="1"/>
</dbReference>
<feature type="region of interest" description="Disordered" evidence="6">
    <location>
        <begin position="1"/>
        <end position="32"/>
    </location>
</feature>
<dbReference type="InterPro" id="IPR014284">
    <property type="entry name" value="RNA_pol_sigma-70_dom"/>
</dbReference>
<evidence type="ECO:0000256" key="2">
    <source>
        <dbReference type="ARBA" id="ARBA00023015"/>
    </source>
</evidence>